<sequence length="267" mass="28540">MNQPDRTPADIYLTRNQLAALLAHHADVLAANLRTDETTGLPENRAGIKRAADLLDLHAEHLTAEKECTPVTELLDSILTFPTYREAWLTGAAQTEPAVQSPADRAAVRAETLREGADAAERLMDERYGPDCSYAIGGMDVARELRRLAGEPPANSKAPTDRAAIERAFAERLAAELTGCCTECDACIEIAQHLAGKDEPAAEERKQPPMDPVYILGIAADTPAPVAEQPAAADAEETRGGCGHGPERHGPEFGCVECRCPSTTGHA</sequence>
<protein>
    <recommendedName>
        <fullName evidence="4">4Fe-4S ferredoxin-type domain-containing protein</fullName>
    </recommendedName>
</protein>
<reference evidence="2 3" key="1">
    <citation type="journal article" date="2019" name="Int. J. Syst. Evol. Microbiol.">
        <title>The Global Catalogue of Microorganisms (GCM) 10K type strain sequencing project: providing services to taxonomists for standard genome sequencing and annotation.</title>
        <authorList>
            <consortium name="The Broad Institute Genomics Platform"/>
            <consortium name="The Broad Institute Genome Sequencing Center for Infectious Disease"/>
            <person name="Wu L."/>
            <person name="Ma J."/>
        </authorList>
    </citation>
    <scope>NUCLEOTIDE SEQUENCE [LARGE SCALE GENOMIC DNA]</scope>
    <source>
        <strain evidence="2 3">JCM 14924</strain>
    </source>
</reference>
<evidence type="ECO:0008006" key="4">
    <source>
        <dbReference type="Google" id="ProtNLM"/>
    </source>
</evidence>
<dbReference type="EMBL" id="BAAAOQ010000016">
    <property type="protein sequence ID" value="GAA2199858.1"/>
    <property type="molecule type" value="Genomic_DNA"/>
</dbReference>
<feature type="region of interest" description="Disordered" evidence="1">
    <location>
        <begin position="226"/>
        <end position="251"/>
    </location>
</feature>
<evidence type="ECO:0000313" key="3">
    <source>
        <dbReference type="Proteomes" id="UP001501391"/>
    </source>
</evidence>
<comment type="caution">
    <text evidence="2">The sequence shown here is derived from an EMBL/GenBank/DDBJ whole genome shotgun (WGS) entry which is preliminary data.</text>
</comment>
<accession>A0ABN3BSG3</accession>
<organism evidence="2 3">
    <name type="scientific">Streptomyces bangladeshensis</name>
    <dbReference type="NCBI Taxonomy" id="295352"/>
    <lineage>
        <taxon>Bacteria</taxon>
        <taxon>Bacillati</taxon>
        <taxon>Actinomycetota</taxon>
        <taxon>Actinomycetes</taxon>
        <taxon>Kitasatosporales</taxon>
        <taxon>Streptomycetaceae</taxon>
        <taxon>Streptomyces</taxon>
    </lineage>
</organism>
<dbReference type="RefSeq" id="WP_346163537.1">
    <property type="nucleotide sequence ID" value="NZ_BAAAOQ010000016.1"/>
</dbReference>
<name>A0ABN3BSG3_9ACTN</name>
<dbReference type="Proteomes" id="UP001501391">
    <property type="component" value="Unassembled WGS sequence"/>
</dbReference>
<keyword evidence="3" id="KW-1185">Reference proteome</keyword>
<gene>
    <name evidence="2" type="ORF">GCM10009787_48490</name>
</gene>
<proteinExistence type="predicted"/>
<evidence type="ECO:0000313" key="2">
    <source>
        <dbReference type="EMBL" id="GAA2199858.1"/>
    </source>
</evidence>
<evidence type="ECO:0000256" key="1">
    <source>
        <dbReference type="SAM" id="MobiDB-lite"/>
    </source>
</evidence>